<dbReference type="AlphaFoldDB" id="A0A560LJQ5"/>
<organism evidence="1 2">
    <name type="scientific">Bradyrhizobium macuxiense</name>
    <dbReference type="NCBI Taxonomy" id="1755647"/>
    <lineage>
        <taxon>Bacteria</taxon>
        <taxon>Pseudomonadati</taxon>
        <taxon>Pseudomonadota</taxon>
        <taxon>Alphaproteobacteria</taxon>
        <taxon>Hyphomicrobiales</taxon>
        <taxon>Nitrobacteraceae</taxon>
        <taxon>Bradyrhizobium</taxon>
    </lineage>
</organism>
<dbReference type="STRING" id="1755647.AS156_17250"/>
<name>A0A560LJQ5_9BRAD</name>
<keyword evidence="2" id="KW-1185">Reference proteome</keyword>
<dbReference type="OrthoDB" id="5429206at2"/>
<gene>
    <name evidence="1" type="ORF">FBZ93_10944</name>
</gene>
<dbReference type="EMBL" id="VITY01000009">
    <property type="protein sequence ID" value="TWB94604.1"/>
    <property type="molecule type" value="Genomic_DNA"/>
</dbReference>
<sequence length="367" mass="41286">MIETFRVGGFAMRYGHFVPRLYNYCRSLGFERQHMLPSRAFCSDESQGYPVMLLAQHFGTFPFDHGRVGGKVAINRHGPYAHHGEDLVLIQASHVGYNPDDGRFGVYQRHRTDGCRFGDCCGKLCGVLRWYEDEYAHACRQVQCGRLDGEPVFQIDNQYLDDSRSEGVLLQLDRMVETPPQPLTVLSTSKVFRAGAAIRERLGDACFRETPAPIGTALSPDLFHFRRAPAEGPDGHDILEAALAPIMPTLVTSPHPALDAARYVTQAEFDRTYRSILREPAFATKNVLFVSGLNIDVSPREQFPFPFTKFVPWAAYARLRDGRSFLLEQEQLVETLRRMPGENPDCLSFDGTIAQMTTAPEIRIPIG</sequence>
<dbReference type="RefSeq" id="WP_146988848.1">
    <property type="nucleotide sequence ID" value="NZ_VITY01000009.1"/>
</dbReference>
<evidence type="ECO:0000313" key="2">
    <source>
        <dbReference type="Proteomes" id="UP000321304"/>
    </source>
</evidence>
<comment type="caution">
    <text evidence="1">The sequence shown here is derived from an EMBL/GenBank/DDBJ whole genome shotgun (WGS) entry which is preliminary data.</text>
</comment>
<accession>A0A560LJQ5</accession>
<protein>
    <recommendedName>
        <fullName evidence="3">Limiting CO2-inducible protein B/C beta carbonyic anhydrase domain-containing protein</fullName>
    </recommendedName>
</protein>
<dbReference type="Proteomes" id="UP000321304">
    <property type="component" value="Unassembled WGS sequence"/>
</dbReference>
<reference evidence="1 2" key="1">
    <citation type="submission" date="2019-06" db="EMBL/GenBank/DDBJ databases">
        <title>Genomic Encyclopedia of Type Strains, Phase IV (KMG-V): Genome sequencing to study the core and pangenomes of soil and plant-associated prokaryotes.</title>
        <authorList>
            <person name="Whitman W."/>
        </authorList>
    </citation>
    <scope>NUCLEOTIDE SEQUENCE [LARGE SCALE GENOMIC DNA]</scope>
    <source>
        <strain evidence="1 2">BR 10355</strain>
    </source>
</reference>
<evidence type="ECO:0008006" key="3">
    <source>
        <dbReference type="Google" id="ProtNLM"/>
    </source>
</evidence>
<evidence type="ECO:0000313" key="1">
    <source>
        <dbReference type="EMBL" id="TWB94604.1"/>
    </source>
</evidence>
<proteinExistence type="predicted"/>